<dbReference type="SUPFAM" id="SSF53187">
    <property type="entry name" value="Zn-dependent exopeptidases"/>
    <property type="match status" value="1"/>
</dbReference>
<name>A0ABS2PZY4_9BACL</name>
<dbReference type="NCBIfam" id="NF006771">
    <property type="entry name" value="PRK09290.1-5"/>
    <property type="match status" value="1"/>
</dbReference>
<dbReference type="Gene3D" id="3.30.70.360">
    <property type="match status" value="1"/>
</dbReference>
<protein>
    <submittedName>
        <fullName evidence="8">N-carbamoyl-L-amino-acid hydrolase</fullName>
        <ecNumber evidence="8">3.5.1.87</ecNumber>
    </submittedName>
</protein>
<sequence length="417" mass="46096">MLVQTINSTRLQQRIKALAQIGKIGETGVCRLSLSKEDRQAVELVRGWMKEAGMATRIDHFGNLIGRLEGRNPDLPVLMLGSHIDSQPYGGRFDGTIGVLGAIEVVQSMHEQHIVPEVPIEVVSFCDEEGCRFNKGIFGVRGITGKLEEGELERTDSNGVTRRQALLDFGCDPAKFKESEYLEGSIGAFLEMHIEQGPILDNLNEPIGIVTGISGPLWLTVEMTGFAGHAGSVPMSMRRDALVGASKAIIALNEIAKQDSKAPSVGTVGHLQVFPNSRNIIPEKVTFTIDLRDIDLDRRNAYENELRTIIDQIAKENGLKYSIKEDTNSEPRYCADWIKDIIRNKSKKQGLNPPELMSGPFHDSLAMSYACDYGMIFVRCKDGISHNPKEYATFEDIAIGTEVLYQTAIQMAKKMKG</sequence>
<keyword evidence="9" id="KW-1185">Reference proteome</keyword>
<evidence type="ECO:0000259" key="7">
    <source>
        <dbReference type="Pfam" id="PF07687"/>
    </source>
</evidence>
<evidence type="ECO:0000256" key="1">
    <source>
        <dbReference type="ARBA" id="ARBA00001936"/>
    </source>
</evidence>
<reference evidence="8 9" key="1">
    <citation type="submission" date="2021-01" db="EMBL/GenBank/DDBJ databases">
        <title>Genomic Encyclopedia of Type Strains, Phase IV (KMG-IV): sequencing the most valuable type-strain genomes for metagenomic binning, comparative biology and taxonomic classification.</title>
        <authorList>
            <person name="Goeker M."/>
        </authorList>
    </citation>
    <scope>NUCLEOTIDE SEQUENCE [LARGE SCALE GENOMIC DNA]</scope>
    <source>
        <strain evidence="8 9">DSM 28236</strain>
    </source>
</reference>
<dbReference type="GO" id="GO:0050538">
    <property type="term" value="F:N-carbamoyl-L-amino-acid hydrolase activity"/>
    <property type="evidence" value="ECO:0007669"/>
    <property type="project" value="UniProtKB-EC"/>
</dbReference>
<evidence type="ECO:0000313" key="9">
    <source>
        <dbReference type="Proteomes" id="UP000808914"/>
    </source>
</evidence>
<dbReference type="Gene3D" id="3.40.630.10">
    <property type="entry name" value="Zn peptidases"/>
    <property type="match status" value="1"/>
</dbReference>
<evidence type="ECO:0000256" key="3">
    <source>
        <dbReference type="ARBA" id="ARBA00011738"/>
    </source>
</evidence>
<comment type="cofactor">
    <cofactor evidence="1">
        <name>Mn(2+)</name>
        <dbReference type="ChEBI" id="CHEBI:29035"/>
    </cofactor>
</comment>
<evidence type="ECO:0000313" key="8">
    <source>
        <dbReference type="EMBL" id="MBM7645594.1"/>
    </source>
</evidence>
<evidence type="ECO:0000256" key="4">
    <source>
        <dbReference type="ARBA" id="ARBA00022723"/>
    </source>
</evidence>
<dbReference type="CDD" id="cd03884">
    <property type="entry name" value="M20_bAS"/>
    <property type="match status" value="1"/>
</dbReference>
<keyword evidence="5 8" id="KW-0378">Hydrolase</keyword>
<dbReference type="Proteomes" id="UP000808914">
    <property type="component" value="Unassembled WGS sequence"/>
</dbReference>
<dbReference type="SUPFAM" id="SSF55031">
    <property type="entry name" value="Bacterial exopeptidase dimerisation domain"/>
    <property type="match status" value="1"/>
</dbReference>
<dbReference type="EMBL" id="JAFBER010000010">
    <property type="protein sequence ID" value="MBM7645594.1"/>
    <property type="molecule type" value="Genomic_DNA"/>
</dbReference>
<evidence type="ECO:0000256" key="2">
    <source>
        <dbReference type="ARBA" id="ARBA00006153"/>
    </source>
</evidence>
<feature type="domain" description="Peptidase M20 dimerisation" evidence="7">
    <location>
        <begin position="212"/>
        <end position="316"/>
    </location>
</feature>
<keyword evidence="6" id="KW-0464">Manganese</keyword>
<dbReference type="InterPro" id="IPR010158">
    <property type="entry name" value="Amidase_Cbmase"/>
</dbReference>
<dbReference type="Pfam" id="PF07687">
    <property type="entry name" value="M20_dimer"/>
    <property type="match status" value="1"/>
</dbReference>
<dbReference type="InterPro" id="IPR036264">
    <property type="entry name" value="Bact_exopeptidase_dim_dom"/>
</dbReference>
<dbReference type="PANTHER" id="PTHR32494:SF19">
    <property type="entry name" value="ALLANTOATE DEIMINASE-RELATED"/>
    <property type="match status" value="1"/>
</dbReference>
<dbReference type="PANTHER" id="PTHR32494">
    <property type="entry name" value="ALLANTOATE DEIMINASE-RELATED"/>
    <property type="match status" value="1"/>
</dbReference>
<dbReference type="PIRSF" id="PIRSF001235">
    <property type="entry name" value="Amidase_carbamoylase"/>
    <property type="match status" value="1"/>
</dbReference>
<keyword evidence="4" id="KW-0479">Metal-binding</keyword>
<organism evidence="8 9">
    <name type="scientific">Scopulibacillus daqui</name>
    <dbReference type="NCBI Taxonomy" id="1469162"/>
    <lineage>
        <taxon>Bacteria</taxon>
        <taxon>Bacillati</taxon>
        <taxon>Bacillota</taxon>
        <taxon>Bacilli</taxon>
        <taxon>Bacillales</taxon>
        <taxon>Sporolactobacillaceae</taxon>
        <taxon>Scopulibacillus</taxon>
    </lineage>
</organism>
<dbReference type="Pfam" id="PF01546">
    <property type="entry name" value="Peptidase_M20"/>
    <property type="match status" value="1"/>
</dbReference>
<dbReference type="EC" id="3.5.1.87" evidence="8"/>
<gene>
    <name evidence="8" type="ORF">JOD45_001812</name>
</gene>
<evidence type="ECO:0000256" key="5">
    <source>
        <dbReference type="ARBA" id="ARBA00022801"/>
    </source>
</evidence>
<evidence type="ECO:0000256" key="6">
    <source>
        <dbReference type="ARBA" id="ARBA00023211"/>
    </source>
</evidence>
<dbReference type="RefSeq" id="WP_205003529.1">
    <property type="nucleotide sequence ID" value="NZ_JAFBER010000010.1"/>
</dbReference>
<comment type="similarity">
    <text evidence="2">Belongs to the peptidase M20 family.</text>
</comment>
<comment type="subunit">
    <text evidence="3">Homodimer.</text>
</comment>
<dbReference type="InterPro" id="IPR011650">
    <property type="entry name" value="Peptidase_M20_dimer"/>
</dbReference>
<accession>A0ABS2PZY4</accession>
<proteinExistence type="inferred from homology"/>
<dbReference type="InterPro" id="IPR002933">
    <property type="entry name" value="Peptidase_M20"/>
</dbReference>
<comment type="caution">
    <text evidence="8">The sequence shown here is derived from an EMBL/GenBank/DDBJ whole genome shotgun (WGS) entry which is preliminary data.</text>
</comment>
<dbReference type="NCBIfam" id="TIGR01879">
    <property type="entry name" value="hydantase"/>
    <property type="match status" value="1"/>
</dbReference>